<name>A0A2I2KMD5_9ACTN</name>
<accession>A0A2I2KMD5</accession>
<evidence type="ECO:0000313" key="1">
    <source>
        <dbReference type="EMBL" id="SNQ46825.1"/>
    </source>
</evidence>
<protein>
    <submittedName>
        <fullName evidence="1">Uncharacterized protein</fullName>
    </submittedName>
</protein>
<dbReference type="EMBL" id="FZMO01000066">
    <property type="protein sequence ID" value="SNQ46825.1"/>
    <property type="molecule type" value="Genomic_DNA"/>
</dbReference>
<keyword evidence="2" id="KW-1185">Reference proteome</keyword>
<organism evidence="1 2">
    <name type="scientific">Frankia canadensis</name>
    <dbReference type="NCBI Taxonomy" id="1836972"/>
    <lineage>
        <taxon>Bacteria</taxon>
        <taxon>Bacillati</taxon>
        <taxon>Actinomycetota</taxon>
        <taxon>Actinomycetes</taxon>
        <taxon>Frankiales</taxon>
        <taxon>Frankiaceae</taxon>
        <taxon>Frankia</taxon>
    </lineage>
</organism>
<dbReference type="AlphaFoldDB" id="A0A2I2KMD5"/>
<evidence type="ECO:0000313" key="2">
    <source>
        <dbReference type="Proteomes" id="UP000234331"/>
    </source>
</evidence>
<gene>
    <name evidence="1" type="ORF">FRACA_1580005</name>
</gene>
<dbReference type="Proteomes" id="UP000234331">
    <property type="component" value="Unassembled WGS sequence"/>
</dbReference>
<reference evidence="1 2" key="1">
    <citation type="submission" date="2017-06" db="EMBL/GenBank/DDBJ databases">
        <authorList>
            <person name="Kim H.J."/>
            <person name="Triplett B.A."/>
        </authorList>
    </citation>
    <scope>NUCLEOTIDE SEQUENCE [LARGE SCALE GENOMIC DNA]</scope>
    <source>
        <strain evidence="1">FRACA_ARgP5</strain>
    </source>
</reference>
<sequence length="97" mass="11185">MEAKRRPLSREAKRHPRHGRDGVYAFDVKHWLIGWGLTQITVIWHEGGWRLKDTQRAALGELHAALKDLHLEVCDGSRENCPAYVGEKEEFGAGRRR</sequence>
<proteinExistence type="predicted"/>